<sequence length="207" mass="24602">MRLFNDTELFSTGTGGKKVFDVPDADLLLIDNFFTKQESDYYYDKLLNETQWQEYDMPMYDKIVTAPRMVSWYRDDDLDECHPHLNWPLELQTIRQRVENETQIQFNAVLLNLYRNGKDGVGWHSDKTVSSNKNMNIASVTFGETRMFRLRHKFRKEIPQLEIPLHHGSFLLMAGNTNSFWQHQIPKTAREVLPRINLTFRKINRKE</sequence>
<evidence type="ECO:0000313" key="3">
    <source>
        <dbReference type="Proteomes" id="UP000530060"/>
    </source>
</evidence>
<dbReference type="PROSITE" id="PS51471">
    <property type="entry name" value="FE2OG_OXY"/>
    <property type="match status" value="1"/>
</dbReference>
<dbReference type="Gene3D" id="2.60.120.590">
    <property type="entry name" value="Alpha-ketoglutarate-dependent dioxygenase AlkB-like"/>
    <property type="match status" value="1"/>
</dbReference>
<dbReference type="GO" id="GO:0006307">
    <property type="term" value="P:DNA alkylation repair"/>
    <property type="evidence" value="ECO:0007669"/>
    <property type="project" value="InterPro"/>
</dbReference>
<keyword evidence="3" id="KW-1185">Reference proteome</keyword>
<dbReference type="GO" id="GO:0051213">
    <property type="term" value="F:dioxygenase activity"/>
    <property type="evidence" value="ECO:0007669"/>
    <property type="project" value="UniProtKB-KW"/>
</dbReference>
<dbReference type="AlphaFoldDB" id="A0A6V6Z818"/>
<dbReference type="RefSeq" id="WP_078226502.1">
    <property type="nucleotide sequence ID" value="NZ_CAIJDP010000083.1"/>
</dbReference>
<accession>A0A6V6Z818</accession>
<dbReference type="EMBL" id="CAIJDP010000083">
    <property type="protein sequence ID" value="CAD0007646.1"/>
    <property type="molecule type" value="Genomic_DNA"/>
</dbReference>
<evidence type="ECO:0000313" key="2">
    <source>
        <dbReference type="EMBL" id="CAD0007646.1"/>
    </source>
</evidence>
<comment type="caution">
    <text evidence="2">The sequence shown here is derived from an EMBL/GenBank/DDBJ whole genome shotgun (WGS) entry which is preliminary data.</text>
</comment>
<dbReference type="Proteomes" id="UP000530060">
    <property type="component" value="Unassembled WGS sequence"/>
</dbReference>
<dbReference type="PANTHER" id="PTHR31212">
    <property type="entry name" value="ALPHA-KETOGLUTARATE-DEPENDENT DIOXYGENASE ALKB HOMOLOG 3"/>
    <property type="match status" value="1"/>
</dbReference>
<evidence type="ECO:0000259" key="1">
    <source>
        <dbReference type="PROSITE" id="PS51471"/>
    </source>
</evidence>
<keyword evidence="2" id="KW-0560">Oxidoreductase</keyword>
<dbReference type="InterPro" id="IPR032854">
    <property type="entry name" value="ALKBH3"/>
</dbReference>
<organism evidence="2 3">
    <name type="scientific">Flavobacterium salmonis</name>
    <dbReference type="NCBI Taxonomy" id="2654844"/>
    <lineage>
        <taxon>Bacteria</taxon>
        <taxon>Pseudomonadati</taxon>
        <taxon>Bacteroidota</taxon>
        <taxon>Flavobacteriia</taxon>
        <taxon>Flavobacteriales</taxon>
        <taxon>Flavobacteriaceae</taxon>
        <taxon>Flavobacterium</taxon>
    </lineage>
</organism>
<proteinExistence type="predicted"/>
<dbReference type="SUPFAM" id="SSF51197">
    <property type="entry name" value="Clavaminate synthase-like"/>
    <property type="match status" value="1"/>
</dbReference>
<feature type="domain" description="Fe2OG dioxygenase" evidence="1">
    <location>
        <begin position="105"/>
        <end position="204"/>
    </location>
</feature>
<dbReference type="Pfam" id="PF13532">
    <property type="entry name" value="2OG-FeII_Oxy_2"/>
    <property type="match status" value="1"/>
</dbReference>
<protein>
    <submittedName>
        <fullName evidence="2">Alpha-ketoglutarate-dependent dioxygenase AlkB</fullName>
    </submittedName>
</protein>
<reference evidence="2 3" key="1">
    <citation type="submission" date="2020-06" db="EMBL/GenBank/DDBJ databases">
        <authorList>
            <person name="Criscuolo A."/>
        </authorList>
    </citation>
    <scope>NUCLEOTIDE SEQUENCE [LARGE SCALE GENOMIC DNA]</scope>
    <source>
        <strain evidence="3">CIP 111411</strain>
    </source>
</reference>
<dbReference type="InterPro" id="IPR027450">
    <property type="entry name" value="AlkB-like"/>
</dbReference>
<name>A0A6V6Z818_9FLAO</name>
<gene>
    <name evidence="2" type="ORF">FLAT13_03961</name>
</gene>
<keyword evidence="2" id="KW-0223">Dioxygenase</keyword>
<dbReference type="PANTHER" id="PTHR31212:SF4">
    <property type="entry name" value="ALPHA-KETOGLUTARATE-DEPENDENT DIOXYGENASE ALKB HOMOLOG 3"/>
    <property type="match status" value="1"/>
</dbReference>
<dbReference type="InterPro" id="IPR005123">
    <property type="entry name" value="Oxoglu/Fe-dep_dioxygenase_dom"/>
</dbReference>
<dbReference type="InterPro" id="IPR037151">
    <property type="entry name" value="AlkB-like_sf"/>
</dbReference>